<name>F1A0K4_DICPU</name>
<dbReference type="Proteomes" id="UP000001064">
    <property type="component" value="Unassembled WGS sequence"/>
</dbReference>
<dbReference type="RefSeq" id="XP_003293202.1">
    <property type="nucleotide sequence ID" value="XM_003293154.1"/>
</dbReference>
<evidence type="ECO:0000313" key="4">
    <source>
        <dbReference type="EMBL" id="EGC30275.1"/>
    </source>
</evidence>
<organism evidence="4 5">
    <name type="scientific">Dictyostelium purpureum</name>
    <name type="common">Slime mold</name>
    <dbReference type="NCBI Taxonomy" id="5786"/>
    <lineage>
        <taxon>Eukaryota</taxon>
        <taxon>Amoebozoa</taxon>
        <taxon>Evosea</taxon>
        <taxon>Eumycetozoa</taxon>
        <taxon>Dictyostelia</taxon>
        <taxon>Dictyosteliales</taxon>
        <taxon>Dictyosteliaceae</taxon>
        <taxon>Dictyostelium</taxon>
    </lineage>
</organism>
<dbReference type="EMBL" id="GL871342">
    <property type="protein sequence ID" value="EGC30275.1"/>
    <property type="molecule type" value="Genomic_DNA"/>
</dbReference>
<dbReference type="InterPro" id="IPR000315">
    <property type="entry name" value="Znf_B-box"/>
</dbReference>
<dbReference type="VEuPathDB" id="AmoebaDB:DICPUDRAFT_93000"/>
<dbReference type="CDD" id="cd19756">
    <property type="entry name" value="Bbox2"/>
    <property type="match status" value="1"/>
</dbReference>
<dbReference type="GO" id="GO:0008270">
    <property type="term" value="F:zinc ion binding"/>
    <property type="evidence" value="ECO:0007669"/>
    <property type="project" value="UniProtKB-KW"/>
</dbReference>
<dbReference type="AlphaFoldDB" id="F1A0K4"/>
<dbReference type="InParanoid" id="F1A0K4"/>
<feature type="compositionally biased region" description="Low complexity" evidence="2">
    <location>
        <begin position="20"/>
        <end position="40"/>
    </location>
</feature>
<evidence type="ECO:0000259" key="3">
    <source>
        <dbReference type="PROSITE" id="PS50119"/>
    </source>
</evidence>
<keyword evidence="1" id="KW-0863">Zinc-finger</keyword>
<evidence type="ECO:0000256" key="1">
    <source>
        <dbReference type="PROSITE-ProRule" id="PRU00024"/>
    </source>
</evidence>
<protein>
    <submittedName>
        <fullName evidence="4">Expressed protein</fullName>
    </submittedName>
</protein>
<feature type="domain" description="B box-type" evidence="3">
    <location>
        <begin position="85"/>
        <end position="120"/>
    </location>
</feature>
<reference evidence="5" key="1">
    <citation type="journal article" date="2011" name="Genome Biol.">
        <title>Comparative genomics of the social amoebae Dictyostelium discoideum and Dictyostelium purpureum.</title>
        <authorList>
            <consortium name="US DOE Joint Genome Institute (JGI-PGF)"/>
            <person name="Sucgang R."/>
            <person name="Kuo A."/>
            <person name="Tian X."/>
            <person name="Salerno W."/>
            <person name="Parikh A."/>
            <person name="Feasley C.L."/>
            <person name="Dalin E."/>
            <person name="Tu H."/>
            <person name="Huang E."/>
            <person name="Barry K."/>
            <person name="Lindquist E."/>
            <person name="Shapiro H."/>
            <person name="Bruce D."/>
            <person name="Schmutz J."/>
            <person name="Salamov A."/>
            <person name="Fey P."/>
            <person name="Gaudet P."/>
            <person name="Anjard C."/>
            <person name="Babu M.M."/>
            <person name="Basu S."/>
            <person name="Bushmanova Y."/>
            <person name="van der Wel H."/>
            <person name="Katoh-Kurasawa M."/>
            <person name="Dinh C."/>
            <person name="Coutinho P.M."/>
            <person name="Saito T."/>
            <person name="Elias M."/>
            <person name="Schaap P."/>
            <person name="Kay R.R."/>
            <person name="Henrissat B."/>
            <person name="Eichinger L."/>
            <person name="Rivero F."/>
            <person name="Putnam N.H."/>
            <person name="West C.M."/>
            <person name="Loomis W.F."/>
            <person name="Chisholm R.L."/>
            <person name="Shaulsky G."/>
            <person name="Strassmann J.E."/>
            <person name="Queller D.C."/>
            <person name="Kuspa A."/>
            <person name="Grigoriev I.V."/>
        </authorList>
    </citation>
    <scope>NUCLEOTIDE SEQUENCE [LARGE SCALE GENOMIC DNA]</scope>
    <source>
        <strain evidence="5">QSDP1</strain>
    </source>
</reference>
<evidence type="ECO:0000256" key="2">
    <source>
        <dbReference type="SAM" id="MobiDB-lite"/>
    </source>
</evidence>
<dbReference type="PROSITE" id="PS50119">
    <property type="entry name" value="ZF_BBOX"/>
    <property type="match status" value="1"/>
</dbReference>
<proteinExistence type="predicted"/>
<accession>F1A0K4</accession>
<keyword evidence="1" id="KW-0479">Metal-binding</keyword>
<keyword evidence="1" id="KW-0862">Zinc</keyword>
<dbReference type="GeneID" id="10510819"/>
<dbReference type="KEGG" id="dpp:DICPUDRAFT_93000"/>
<keyword evidence="5" id="KW-1185">Reference proteome</keyword>
<gene>
    <name evidence="4" type="ORF">DICPUDRAFT_93000</name>
</gene>
<feature type="region of interest" description="Disordered" evidence="2">
    <location>
        <begin position="20"/>
        <end position="44"/>
    </location>
</feature>
<evidence type="ECO:0000313" key="5">
    <source>
        <dbReference type="Proteomes" id="UP000001064"/>
    </source>
</evidence>
<sequence length="191" mass="21852">MNNIINYCYNRCFNSNNASDNKSDNKSNNNNNISDNCSTSPKKTSITINLKPDSESDNSENNIIKAPSGYIENNQNEKEYILESCVCNSGKKYEIICTDCHQLLCTLCNSTHIKHKLLKIEINSIVFQKILKSNQNLMLLENAKSNFCKVEELIMKNQDLNNNSPELDQYMEFIDLAIKNVIVENENVIRI</sequence>